<keyword evidence="3" id="KW-1185">Reference proteome</keyword>
<gene>
    <name evidence="2" type="ORF">CYCCA115_LOCUS7225</name>
</gene>
<protein>
    <submittedName>
        <fullName evidence="2">Uncharacterized protein</fullName>
    </submittedName>
</protein>
<sequence length="199" mass="22176">MKKSTRCAPIACTFVVLMVSVSQVVALYNDTLAPLDVLTPLNESTPQIGWDAPPQLQKDSNNTSMSELAQWPNGQLDCAQGYRQFNELTQKKVYHIGIYAPDDIETTVQAFNLTFETYLNEAVGKRWDPPIEFKMVPTRSPLTAWIDESEDVDMMYADSGFFSCTGTEIGAQPLGTTLSRTKVRGRYYDLDVLGGTMLV</sequence>
<dbReference type="AlphaFoldDB" id="A0AAD2CQK1"/>
<evidence type="ECO:0000313" key="3">
    <source>
        <dbReference type="Proteomes" id="UP001295423"/>
    </source>
</evidence>
<name>A0AAD2CQK1_9STRA</name>
<dbReference type="EMBL" id="CAKOGP040000958">
    <property type="protein sequence ID" value="CAJ1940806.1"/>
    <property type="molecule type" value="Genomic_DNA"/>
</dbReference>
<evidence type="ECO:0000313" key="2">
    <source>
        <dbReference type="EMBL" id="CAJ1940806.1"/>
    </source>
</evidence>
<organism evidence="2 3">
    <name type="scientific">Cylindrotheca closterium</name>
    <dbReference type="NCBI Taxonomy" id="2856"/>
    <lineage>
        <taxon>Eukaryota</taxon>
        <taxon>Sar</taxon>
        <taxon>Stramenopiles</taxon>
        <taxon>Ochrophyta</taxon>
        <taxon>Bacillariophyta</taxon>
        <taxon>Bacillariophyceae</taxon>
        <taxon>Bacillariophycidae</taxon>
        <taxon>Bacillariales</taxon>
        <taxon>Bacillariaceae</taxon>
        <taxon>Cylindrotheca</taxon>
    </lineage>
</organism>
<reference evidence="2" key="1">
    <citation type="submission" date="2023-08" db="EMBL/GenBank/DDBJ databases">
        <authorList>
            <person name="Audoor S."/>
            <person name="Bilcke G."/>
        </authorList>
    </citation>
    <scope>NUCLEOTIDE SEQUENCE</scope>
</reference>
<evidence type="ECO:0000256" key="1">
    <source>
        <dbReference type="SAM" id="SignalP"/>
    </source>
</evidence>
<keyword evidence="1" id="KW-0732">Signal</keyword>
<feature type="chain" id="PRO_5041965911" evidence="1">
    <location>
        <begin position="27"/>
        <end position="199"/>
    </location>
</feature>
<feature type="non-terminal residue" evidence="2">
    <location>
        <position position="199"/>
    </location>
</feature>
<comment type="caution">
    <text evidence="2">The sequence shown here is derived from an EMBL/GenBank/DDBJ whole genome shotgun (WGS) entry which is preliminary data.</text>
</comment>
<dbReference type="Proteomes" id="UP001295423">
    <property type="component" value="Unassembled WGS sequence"/>
</dbReference>
<accession>A0AAD2CQK1</accession>
<proteinExistence type="predicted"/>
<feature type="signal peptide" evidence="1">
    <location>
        <begin position="1"/>
        <end position="26"/>
    </location>
</feature>